<comment type="caution">
    <text evidence="1">The sequence shown here is derived from an EMBL/GenBank/DDBJ whole genome shotgun (WGS) entry which is preliminary data.</text>
</comment>
<dbReference type="EMBL" id="JALKCH010000005">
    <property type="protein sequence ID" value="MCK0197061.1"/>
    <property type="molecule type" value="Genomic_DNA"/>
</dbReference>
<reference evidence="1 2" key="1">
    <citation type="submission" date="2022-04" db="EMBL/GenBank/DDBJ databases">
        <authorList>
            <person name="Grouzdev D.S."/>
            <person name="Pantiukh K.S."/>
            <person name="Krutkina M.S."/>
        </authorList>
    </citation>
    <scope>NUCLEOTIDE SEQUENCE [LARGE SCALE GENOMIC DNA]</scope>
    <source>
        <strain evidence="1 2">6x-1</strain>
    </source>
</reference>
<protein>
    <submittedName>
        <fullName evidence="1">Uncharacterized protein</fullName>
    </submittedName>
</protein>
<proteinExistence type="predicted"/>
<accession>A0ABT0DAS6</accession>
<dbReference type="Proteomes" id="UP001203284">
    <property type="component" value="Unassembled WGS sequence"/>
</dbReference>
<sequence>MQAINAFPFPFSPTPYGCRLEDIPDDIVTGDGWKPLDAVNLDHLPPPGWYTVGHWSALTEPGIFRLLSGPLHEALADMEAQAVAASRREGIEPIDWPAPPALVAIGIETVKLIPEIVLRDITRG</sequence>
<evidence type="ECO:0000313" key="1">
    <source>
        <dbReference type="EMBL" id="MCK0197061.1"/>
    </source>
</evidence>
<dbReference type="RefSeq" id="WP_247028643.1">
    <property type="nucleotide sequence ID" value="NZ_JALKCH010000005.1"/>
</dbReference>
<evidence type="ECO:0000313" key="2">
    <source>
        <dbReference type="Proteomes" id="UP001203284"/>
    </source>
</evidence>
<organism evidence="1 2">
    <name type="scientific">Ancylobacter crimeensis</name>
    <dbReference type="NCBI Taxonomy" id="2579147"/>
    <lineage>
        <taxon>Bacteria</taxon>
        <taxon>Pseudomonadati</taxon>
        <taxon>Pseudomonadota</taxon>
        <taxon>Alphaproteobacteria</taxon>
        <taxon>Hyphomicrobiales</taxon>
        <taxon>Xanthobacteraceae</taxon>
        <taxon>Ancylobacter</taxon>
    </lineage>
</organism>
<keyword evidence="2" id="KW-1185">Reference proteome</keyword>
<name>A0ABT0DAS6_9HYPH</name>
<gene>
    <name evidence="1" type="ORF">MWN34_09065</name>
</gene>